<reference evidence="4 5" key="1">
    <citation type="submission" date="2019-07" db="EMBL/GenBank/DDBJ databases">
        <title>Rufibacter sp. nov., isolated from lake sediment.</title>
        <authorList>
            <person name="Qu J.-H."/>
        </authorList>
    </citation>
    <scope>NUCLEOTIDE SEQUENCE [LARGE SCALE GENOMIC DNA]</scope>
    <source>
        <strain evidence="4 5">NBS58-1</strain>
    </source>
</reference>
<evidence type="ECO:0000256" key="2">
    <source>
        <dbReference type="SAM" id="SignalP"/>
    </source>
</evidence>
<name>A0A5B6TH55_9BACT</name>
<feature type="region of interest" description="Disordered" evidence="1">
    <location>
        <begin position="252"/>
        <end position="292"/>
    </location>
</feature>
<keyword evidence="2" id="KW-0732">Signal</keyword>
<dbReference type="OrthoDB" id="851558at2"/>
<dbReference type="InterPro" id="IPR046695">
    <property type="entry name" value="DUF6565"/>
</dbReference>
<organism evidence="4 5">
    <name type="scientific">Rufibacter hautae</name>
    <dbReference type="NCBI Taxonomy" id="2595005"/>
    <lineage>
        <taxon>Bacteria</taxon>
        <taxon>Pseudomonadati</taxon>
        <taxon>Bacteroidota</taxon>
        <taxon>Cytophagia</taxon>
        <taxon>Cytophagales</taxon>
        <taxon>Hymenobacteraceae</taxon>
        <taxon>Rufibacter</taxon>
    </lineage>
</organism>
<feature type="domain" description="DUF6565" evidence="3">
    <location>
        <begin position="182"/>
        <end position="256"/>
    </location>
</feature>
<dbReference type="RefSeq" id="WP_149091642.1">
    <property type="nucleotide sequence ID" value="NZ_VKKY01000002.1"/>
</dbReference>
<comment type="caution">
    <text evidence="4">The sequence shown here is derived from an EMBL/GenBank/DDBJ whole genome shotgun (WGS) entry which is preliminary data.</text>
</comment>
<evidence type="ECO:0000259" key="3">
    <source>
        <dbReference type="Pfam" id="PF20203"/>
    </source>
</evidence>
<dbReference type="AlphaFoldDB" id="A0A5B6TH55"/>
<dbReference type="Proteomes" id="UP000324133">
    <property type="component" value="Unassembled WGS sequence"/>
</dbReference>
<protein>
    <recommendedName>
        <fullName evidence="3">DUF6565 domain-containing protein</fullName>
    </recommendedName>
</protein>
<accession>A0A5B6TH55</accession>
<feature type="signal peptide" evidence="2">
    <location>
        <begin position="1"/>
        <end position="26"/>
    </location>
</feature>
<proteinExistence type="predicted"/>
<feature type="chain" id="PRO_5022861181" description="DUF6565 domain-containing protein" evidence="2">
    <location>
        <begin position="27"/>
        <end position="292"/>
    </location>
</feature>
<evidence type="ECO:0000313" key="4">
    <source>
        <dbReference type="EMBL" id="KAA3438584.1"/>
    </source>
</evidence>
<gene>
    <name evidence="4" type="ORF">FOA19_15275</name>
</gene>
<dbReference type="EMBL" id="VKKY01000002">
    <property type="protein sequence ID" value="KAA3438584.1"/>
    <property type="molecule type" value="Genomic_DNA"/>
</dbReference>
<sequence>MKMYNPVKKNALVFAAAFGLTFTQFACNRTETTDTATSTDTSTSTAAATTPDQAYNDYKTHVTTLESDVQRGWDTTTADADARMKQWQSDYEAKRTAVAQYENDFDENRRQEYTELQSRYNTAWATREEQYNTWRMNHQGTGMASDSTRSTSSHTASLDEGKISTYTATNIRTAYEDFVKHVEAHKAGFTNEDWRTVEKYWNQLDDRKNAIQSQLTDKDKWEIAKAKTKYVAMKNTNKAGNTASKVGSDVKEVGKDVSNSKVGEATKDAGKAVGNTAKKAGQKIGDAVKRDN</sequence>
<keyword evidence="5" id="KW-1185">Reference proteome</keyword>
<dbReference type="Pfam" id="PF20203">
    <property type="entry name" value="DUF6565"/>
    <property type="match status" value="1"/>
</dbReference>
<evidence type="ECO:0000256" key="1">
    <source>
        <dbReference type="SAM" id="MobiDB-lite"/>
    </source>
</evidence>
<evidence type="ECO:0000313" key="5">
    <source>
        <dbReference type="Proteomes" id="UP000324133"/>
    </source>
</evidence>